<dbReference type="AlphaFoldDB" id="A0A2K1R066"/>
<evidence type="ECO:0000256" key="7">
    <source>
        <dbReference type="SAM" id="Phobius"/>
    </source>
</evidence>
<feature type="transmembrane region" description="Helical" evidence="7">
    <location>
        <begin position="408"/>
        <end position="428"/>
    </location>
</feature>
<protein>
    <recommendedName>
        <fullName evidence="8">Major facilitator superfamily (MFS) profile domain-containing protein</fullName>
    </recommendedName>
</protein>
<comment type="caution">
    <text evidence="9">The sequence shown here is derived from an EMBL/GenBank/DDBJ whole genome shotgun (WGS) entry which is preliminary data.</text>
</comment>
<evidence type="ECO:0000259" key="8">
    <source>
        <dbReference type="PROSITE" id="PS50850"/>
    </source>
</evidence>
<dbReference type="PROSITE" id="PS50850">
    <property type="entry name" value="MFS"/>
    <property type="match status" value="1"/>
</dbReference>
<keyword evidence="5 7" id="KW-0472">Membrane</keyword>
<dbReference type="FunCoup" id="A0A2K1R066">
    <property type="interactions" value="151"/>
</dbReference>
<dbReference type="InParanoid" id="A0A2K1R066"/>
<evidence type="ECO:0000313" key="9">
    <source>
        <dbReference type="EMBL" id="PNS20691.1"/>
    </source>
</evidence>
<feature type="transmembrane region" description="Helical" evidence="7">
    <location>
        <begin position="371"/>
        <end position="387"/>
    </location>
</feature>
<dbReference type="PANTHER" id="PTHR43791:SF57">
    <property type="entry name" value="MAJOR FACILITATOR SUPERFAMILY (MFS) PROFILE DOMAIN-CONTAINING PROTEIN"/>
    <property type="match status" value="1"/>
</dbReference>
<feature type="domain" description="Major facilitator superfamily (MFS) profile" evidence="8">
    <location>
        <begin position="54"/>
        <end position="498"/>
    </location>
</feature>
<keyword evidence="2" id="KW-0813">Transport</keyword>
<feature type="transmembrane region" description="Helical" evidence="7">
    <location>
        <begin position="346"/>
        <end position="365"/>
    </location>
</feature>
<dbReference type="InterPro" id="IPR011701">
    <property type="entry name" value="MFS"/>
</dbReference>
<dbReference type="SUPFAM" id="SSF103473">
    <property type="entry name" value="MFS general substrate transporter"/>
    <property type="match status" value="1"/>
</dbReference>
<keyword evidence="4 7" id="KW-1133">Transmembrane helix</keyword>
<evidence type="ECO:0000313" key="10">
    <source>
        <dbReference type="Proteomes" id="UP000243797"/>
    </source>
</evidence>
<dbReference type="InterPro" id="IPR020846">
    <property type="entry name" value="MFS_dom"/>
</dbReference>
<feature type="transmembrane region" description="Helical" evidence="7">
    <location>
        <begin position="120"/>
        <end position="140"/>
    </location>
</feature>
<name>A0A2K1R066_9PEZI</name>
<dbReference type="FunFam" id="1.20.1250.20:FF:000068">
    <property type="entry name" value="MFS general substrate transporter"/>
    <property type="match status" value="1"/>
</dbReference>
<feature type="transmembrane region" description="Helical" evidence="7">
    <location>
        <begin position="434"/>
        <end position="459"/>
    </location>
</feature>
<dbReference type="InterPro" id="IPR036259">
    <property type="entry name" value="MFS_trans_sf"/>
</dbReference>
<dbReference type="EMBL" id="NKHZ01000018">
    <property type="protein sequence ID" value="PNS20691.1"/>
    <property type="molecule type" value="Genomic_DNA"/>
</dbReference>
<feature type="transmembrane region" description="Helical" evidence="7">
    <location>
        <begin position="180"/>
        <end position="201"/>
    </location>
</feature>
<feature type="compositionally biased region" description="Polar residues" evidence="6">
    <location>
        <begin position="1"/>
        <end position="17"/>
    </location>
</feature>
<evidence type="ECO:0000256" key="6">
    <source>
        <dbReference type="SAM" id="MobiDB-lite"/>
    </source>
</evidence>
<gene>
    <name evidence="9" type="ORF">CAC42_2936</name>
</gene>
<evidence type="ECO:0000256" key="5">
    <source>
        <dbReference type="ARBA" id="ARBA00023136"/>
    </source>
</evidence>
<evidence type="ECO:0000256" key="4">
    <source>
        <dbReference type="ARBA" id="ARBA00022989"/>
    </source>
</evidence>
<accession>A0A2K1R066</accession>
<evidence type="ECO:0000256" key="2">
    <source>
        <dbReference type="ARBA" id="ARBA00022448"/>
    </source>
</evidence>
<dbReference type="GO" id="GO:0016020">
    <property type="term" value="C:membrane"/>
    <property type="evidence" value="ECO:0007669"/>
    <property type="project" value="UniProtKB-SubCell"/>
</dbReference>
<reference evidence="9 10" key="1">
    <citation type="submission" date="2017-06" db="EMBL/GenBank/DDBJ databases">
        <title>Draft genome sequence of a variant of Elsinoe murrayae.</title>
        <authorList>
            <person name="Cheng Q."/>
        </authorList>
    </citation>
    <scope>NUCLEOTIDE SEQUENCE [LARGE SCALE GENOMIC DNA]</scope>
    <source>
        <strain evidence="9 10">CQ-2017a</strain>
    </source>
</reference>
<feature type="transmembrane region" description="Helical" evidence="7">
    <location>
        <begin position="146"/>
        <end position="168"/>
    </location>
</feature>
<feature type="transmembrane region" description="Helical" evidence="7">
    <location>
        <begin position="50"/>
        <end position="67"/>
    </location>
</feature>
<organism evidence="9 10">
    <name type="scientific">Sphaceloma murrayae</name>
    <dbReference type="NCBI Taxonomy" id="2082308"/>
    <lineage>
        <taxon>Eukaryota</taxon>
        <taxon>Fungi</taxon>
        <taxon>Dikarya</taxon>
        <taxon>Ascomycota</taxon>
        <taxon>Pezizomycotina</taxon>
        <taxon>Dothideomycetes</taxon>
        <taxon>Dothideomycetidae</taxon>
        <taxon>Myriangiales</taxon>
        <taxon>Elsinoaceae</taxon>
        <taxon>Sphaceloma</taxon>
    </lineage>
</organism>
<dbReference type="FunFam" id="1.20.1250.20:FF:000034">
    <property type="entry name" value="MFS general substrate transporter"/>
    <property type="match status" value="1"/>
</dbReference>
<dbReference type="OrthoDB" id="2962993at2759"/>
<dbReference type="Gene3D" id="1.20.1250.20">
    <property type="entry name" value="MFS general substrate transporter like domains"/>
    <property type="match status" value="2"/>
</dbReference>
<evidence type="ECO:0000256" key="3">
    <source>
        <dbReference type="ARBA" id="ARBA00022692"/>
    </source>
</evidence>
<sequence length="498" mass="55245">MTNEAHASTEKVGTTAPSPDVVSIDKAESASSNESLGFDAVATKKLIRKVDVHIVPVLVVLYLLSFLDRTNIGNARLANLEKDLKMKGLDYNIALAILYPFYVAAEIPSNIMMKITRPSLWLPTTMVAWGICCTLMGLVTSFGGLLAARSALGLAEGGLFPGINFYITQWYKRHECGLRISMFFSMATVAGAFGGLLARGISEMNGVGGRGGWAWIFILEGILTVIVAIWSYWAFKDYPDTAKFLTDAERAEIYRRLDEDRGSLAEEYEQKYIFQAFKDWKVWAHMFNFLGTFTAVYSFSLFLPTIVRDLGYSNNTAQLMTVPPYIVACVACLGTGYASDRIASRGVFMIFWNMIGIVGLIMLVAQKAPHVKYAGTFFFACGVYPNVPQCMAWNGNNTGGSTKRSISLAMQAMCGNLGGILASFIYLSRNGPQYIQGHCILIGLLTMSGSICTVMTSYYRRENRRRDAKYKRPQDYTTEEKALEREKGDAATFFRFTV</sequence>
<evidence type="ECO:0000256" key="1">
    <source>
        <dbReference type="ARBA" id="ARBA00004141"/>
    </source>
</evidence>
<dbReference type="GO" id="GO:0022857">
    <property type="term" value="F:transmembrane transporter activity"/>
    <property type="evidence" value="ECO:0007669"/>
    <property type="project" value="InterPro"/>
</dbReference>
<dbReference type="PANTHER" id="PTHR43791">
    <property type="entry name" value="PERMEASE-RELATED"/>
    <property type="match status" value="1"/>
</dbReference>
<comment type="subcellular location">
    <subcellularLocation>
        <location evidence="1">Membrane</location>
        <topology evidence="1">Multi-pass membrane protein</topology>
    </subcellularLocation>
</comment>
<proteinExistence type="predicted"/>
<feature type="region of interest" description="Disordered" evidence="6">
    <location>
        <begin position="1"/>
        <end position="20"/>
    </location>
</feature>
<feature type="transmembrane region" description="Helical" evidence="7">
    <location>
        <begin position="91"/>
        <end position="108"/>
    </location>
</feature>
<dbReference type="Pfam" id="PF07690">
    <property type="entry name" value="MFS_1"/>
    <property type="match status" value="1"/>
</dbReference>
<dbReference type="Proteomes" id="UP000243797">
    <property type="component" value="Unassembled WGS sequence"/>
</dbReference>
<keyword evidence="3 7" id="KW-0812">Transmembrane</keyword>
<keyword evidence="10" id="KW-1185">Reference proteome</keyword>
<feature type="transmembrane region" description="Helical" evidence="7">
    <location>
        <begin position="282"/>
        <end position="302"/>
    </location>
</feature>
<feature type="transmembrane region" description="Helical" evidence="7">
    <location>
        <begin position="322"/>
        <end position="339"/>
    </location>
</feature>
<feature type="transmembrane region" description="Helical" evidence="7">
    <location>
        <begin position="213"/>
        <end position="235"/>
    </location>
</feature>